<dbReference type="Proteomes" id="UP000198625">
    <property type="component" value="Unassembled WGS sequence"/>
</dbReference>
<proteinExistence type="predicted"/>
<dbReference type="GO" id="GO:0046914">
    <property type="term" value="F:transition metal ion binding"/>
    <property type="evidence" value="ECO:0007669"/>
    <property type="project" value="InterPro"/>
</dbReference>
<dbReference type="InterPro" id="IPR038157">
    <property type="entry name" value="FeoA_core_dom"/>
</dbReference>
<protein>
    <submittedName>
        <fullName evidence="3">Ferrous iron transport protein A</fullName>
    </submittedName>
</protein>
<keyword evidence="1" id="KW-0408">Iron</keyword>
<gene>
    <name evidence="3" type="ORF">SAMN05660462_01724</name>
</gene>
<dbReference type="AlphaFoldDB" id="A0A1H3PZI7"/>
<feature type="domain" description="Ferrous iron transporter FeoA-like" evidence="2">
    <location>
        <begin position="2"/>
        <end position="73"/>
    </location>
</feature>
<reference evidence="3 4" key="1">
    <citation type="submission" date="2016-10" db="EMBL/GenBank/DDBJ databases">
        <authorList>
            <person name="de Groot N.N."/>
        </authorList>
    </citation>
    <scope>NUCLEOTIDE SEQUENCE [LARGE SCALE GENOMIC DNA]</scope>
    <source>
        <strain evidence="3 4">DSM 21650</strain>
    </source>
</reference>
<dbReference type="STRING" id="415015.SAMN05660462_01724"/>
<sequence>MNSLDKFPVGSKVKVKEISKEVQIRKRLLEMGIVPGVKLEITGKAPLGDPMEILVRGYKLSLRKNEAVSIIVE</sequence>
<dbReference type="EMBL" id="FNQE01000017">
    <property type="protein sequence ID" value="SDZ06567.1"/>
    <property type="molecule type" value="Genomic_DNA"/>
</dbReference>
<accession>A0A1H3PZI7</accession>
<evidence type="ECO:0000313" key="3">
    <source>
        <dbReference type="EMBL" id="SDZ06567.1"/>
    </source>
</evidence>
<dbReference type="InterPro" id="IPR007167">
    <property type="entry name" value="Fe-transptr_FeoA-like"/>
</dbReference>
<dbReference type="SMART" id="SM00899">
    <property type="entry name" value="FeoA"/>
    <property type="match status" value="1"/>
</dbReference>
<dbReference type="PANTHER" id="PTHR42954:SF2">
    <property type="entry name" value="FE(2+) TRANSPORT PROTEIN A"/>
    <property type="match status" value="1"/>
</dbReference>
<evidence type="ECO:0000259" key="2">
    <source>
        <dbReference type="SMART" id="SM00899"/>
    </source>
</evidence>
<organism evidence="3 4">
    <name type="scientific">Proteiniborus ethanoligenes</name>
    <dbReference type="NCBI Taxonomy" id="415015"/>
    <lineage>
        <taxon>Bacteria</taxon>
        <taxon>Bacillati</taxon>
        <taxon>Bacillota</taxon>
        <taxon>Clostridia</taxon>
        <taxon>Eubacteriales</taxon>
        <taxon>Proteiniborus</taxon>
    </lineage>
</organism>
<dbReference type="PANTHER" id="PTHR42954">
    <property type="entry name" value="FE(2+) TRANSPORT PROTEIN A"/>
    <property type="match status" value="1"/>
</dbReference>
<dbReference type="Pfam" id="PF04023">
    <property type="entry name" value="FeoA"/>
    <property type="match status" value="1"/>
</dbReference>
<evidence type="ECO:0000256" key="1">
    <source>
        <dbReference type="ARBA" id="ARBA00023004"/>
    </source>
</evidence>
<dbReference type="Gene3D" id="2.30.30.90">
    <property type="match status" value="1"/>
</dbReference>
<keyword evidence="4" id="KW-1185">Reference proteome</keyword>
<name>A0A1H3PZI7_9FIRM</name>
<dbReference type="OrthoDB" id="9811076at2"/>
<dbReference type="InterPro" id="IPR052713">
    <property type="entry name" value="FeoA"/>
</dbReference>
<dbReference type="InterPro" id="IPR008988">
    <property type="entry name" value="Transcriptional_repressor_C"/>
</dbReference>
<dbReference type="RefSeq" id="WP_091729917.1">
    <property type="nucleotide sequence ID" value="NZ_FNQE01000017.1"/>
</dbReference>
<evidence type="ECO:0000313" key="4">
    <source>
        <dbReference type="Proteomes" id="UP000198625"/>
    </source>
</evidence>
<dbReference type="SUPFAM" id="SSF50037">
    <property type="entry name" value="C-terminal domain of transcriptional repressors"/>
    <property type="match status" value="1"/>
</dbReference>